<dbReference type="STRING" id="460265.Mnod_2593"/>
<dbReference type="OrthoDB" id="7993320at2"/>
<accession>B8IE10</accession>
<dbReference type="AlphaFoldDB" id="B8IE10"/>
<keyword evidence="1" id="KW-0472">Membrane</keyword>
<evidence type="ECO:0000313" key="3">
    <source>
        <dbReference type="EMBL" id="ACL58791.1"/>
    </source>
</evidence>
<dbReference type="RefSeq" id="WP_015929235.1">
    <property type="nucleotide sequence ID" value="NC_011894.1"/>
</dbReference>
<sequence>MEHLIALLPLLSSMPVLQVIVGGLVSVVCVAMVLRANRDKAEAPPPAPGSLADGPLLHFQGPAALLDLQREIRDLLRQGTEAQSRIAECVRIIREESRRQTEILDRIEREQAVQGRANREH</sequence>
<reference evidence="2 4" key="1">
    <citation type="submission" date="2009-01" db="EMBL/GenBank/DDBJ databases">
        <title>Complete sequence of chromosome of Methylobacterium nodulans ORS 2060.</title>
        <authorList>
            <consortium name="US DOE Joint Genome Institute"/>
            <person name="Lucas S."/>
            <person name="Copeland A."/>
            <person name="Lapidus A."/>
            <person name="Glavina del Rio T."/>
            <person name="Dalin E."/>
            <person name="Tice H."/>
            <person name="Bruce D."/>
            <person name="Goodwin L."/>
            <person name="Pitluck S."/>
            <person name="Sims D."/>
            <person name="Brettin T."/>
            <person name="Detter J.C."/>
            <person name="Han C."/>
            <person name="Larimer F."/>
            <person name="Land M."/>
            <person name="Hauser L."/>
            <person name="Kyrpides N."/>
            <person name="Ivanova N."/>
            <person name="Marx C.J."/>
            <person name="Richardson P."/>
        </authorList>
    </citation>
    <scope>NUCLEOTIDE SEQUENCE [LARGE SCALE GENOMIC DNA]</scope>
    <source>
        <strain evidence="4">LMG 21967 / CNCM I-2342 / ORS 2060</strain>
        <strain evidence="2">ORS 2060</strain>
    </source>
</reference>
<evidence type="ECO:0000256" key="1">
    <source>
        <dbReference type="SAM" id="Phobius"/>
    </source>
</evidence>
<dbReference type="KEGG" id="mno:Mnod_3891"/>
<dbReference type="Proteomes" id="UP000008207">
    <property type="component" value="Chromosome"/>
</dbReference>
<evidence type="ECO:0000313" key="2">
    <source>
        <dbReference type="EMBL" id="ACL57556.1"/>
    </source>
</evidence>
<organism evidence="2 4">
    <name type="scientific">Methylobacterium nodulans (strain LMG 21967 / CNCM I-2342 / ORS 2060)</name>
    <dbReference type="NCBI Taxonomy" id="460265"/>
    <lineage>
        <taxon>Bacteria</taxon>
        <taxon>Pseudomonadati</taxon>
        <taxon>Pseudomonadota</taxon>
        <taxon>Alphaproteobacteria</taxon>
        <taxon>Hyphomicrobiales</taxon>
        <taxon>Methylobacteriaceae</taxon>
        <taxon>Methylobacterium</taxon>
    </lineage>
</organism>
<feature type="transmembrane region" description="Helical" evidence="1">
    <location>
        <begin position="16"/>
        <end position="34"/>
    </location>
</feature>
<evidence type="ECO:0000313" key="4">
    <source>
        <dbReference type="Proteomes" id="UP000008207"/>
    </source>
</evidence>
<dbReference type="EMBL" id="CP001349">
    <property type="protein sequence ID" value="ACL58791.1"/>
    <property type="molecule type" value="Genomic_DNA"/>
</dbReference>
<dbReference type="HOGENOM" id="CLU_165447_0_0_5"/>
<dbReference type="KEGG" id="mno:Mnod_2593"/>
<proteinExistence type="predicted"/>
<name>B8IE10_METNO</name>
<keyword evidence="1" id="KW-0812">Transmembrane</keyword>
<keyword evidence="4" id="KW-1185">Reference proteome</keyword>
<dbReference type="EMBL" id="CP001349">
    <property type="protein sequence ID" value="ACL57556.1"/>
    <property type="molecule type" value="Genomic_DNA"/>
</dbReference>
<keyword evidence="1" id="KW-1133">Transmembrane helix</keyword>
<dbReference type="eggNOG" id="ENOG50310D5">
    <property type="taxonomic scope" value="Bacteria"/>
</dbReference>
<protein>
    <submittedName>
        <fullName evidence="2">Uncharacterized protein</fullName>
    </submittedName>
</protein>
<gene>
    <name evidence="2" type="ordered locus">Mnod_2593</name>
    <name evidence="3" type="ordered locus">Mnod_3891</name>
</gene>